<accession>A0A195B726</accession>
<organism evidence="1 2">
    <name type="scientific">Atta colombica</name>
    <dbReference type="NCBI Taxonomy" id="520822"/>
    <lineage>
        <taxon>Eukaryota</taxon>
        <taxon>Metazoa</taxon>
        <taxon>Ecdysozoa</taxon>
        <taxon>Arthropoda</taxon>
        <taxon>Hexapoda</taxon>
        <taxon>Insecta</taxon>
        <taxon>Pterygota</taxon>
        <taxon>Neoptera</taxon>
        <taxon>Endopterygota</taxon>
        <taxon>Hymenoptera</taxon>
        <taxon>Apocrita</taxon>
        <taxon>Aculeata</taxon>
        <taxon>Formicoidea</taxon>
        <taxon>Formicidae</taxon>
        <taxon>Myrmicinae</taxon>
        <taxon>Atta</taxon>
    </lineage>
</organism>
<dbReference type="Proteomes" id="UP000078540">
    <property type="component" value="Unassembled WGS sequence"/>
</dbReference>
<evidence type="ECO:0000313" key="1">
    <source>
        <dbReference type="EMBL" id="KYM79999.1"/>
    </source>
</evidence>
<sequence>MVQRGSFKGLRCFCDYGFVSHEPSKACLFPPNLTGKCVVMWDTRLKTELEVKLRRLLSRSRKVMQENTWIG</sequence>
<keyword evidence="2" id="KW-1185">Reference proteome</keyword>
<gene>
    <name evidence="1" type="ORF">ALC53_09525</name>
</gene>
<protein>
    <submittedName>
        <fullName evidence="1">Uncharacterized protein</fullName>
    </submittedName>
</protein>
<name>A0A195B726_9HYME</name>
<dbReference type="AlphaFoldDB" id="A0A195B726"/>
<proteinExistence type="predicted"/>
<evidence type="ECO:0000313" key="2">
    <source>
        <dbReference type="Proteomes" id="UP000078540"/>
    </source>
</evidence>
<dbReference type="EMBL" id="KQ976579">
    <property type="protein sequence ID" value="KYM79999.1"/>
    <property type="molecule type" value="Genomic_DNA"/>
</dbReference>
<reference evidence="1 2" key="1">
    <citation type="submission" date="2015-09" db="EMBL/GenBank/DDBJ databases">
        <title>Atta colombica WGS genome.</title>
        <authorList>
            <person name="Nygaard S."/>
            <person name="Hu H."/>
            <person name="Boomsma J."/>
            <person name="Zhang G."/>
        </authorList>
    </citation>
    <scope>NUCLEOTIDE SEQUENCE [LARGE SCALE GENOMIC DNA]</scope>
    <source>
        <strain evidence="1">Treedump-2</strain>
        <tissue evidence="1">Whole body</tissue>
    </source>
</reference>